<dbReference type="GO" id="GO:0009897">
    <property type="term" value="C:external side of plasma membrane"/>
    <property type="evidence" value="ECO:0007669"/>
    <property type="project" value="TreeGrafter"/>
</dbReference>
<dbReference type="Gene3D" id="1.20.1070.10">
    <property type="entry name" value="Rhodopsin 7-helix transmembrane proteins"/>
    <property type="match status" value="1"/>
</dbReference>
<dbReference type="GO" id="GO:0019957">
    <property type="term" value="F:C-C chemokine binding"/>
    <property type="evidence" value="ECO:0007669"/>
    <property type="project" value="TreeGrafter"/>
</dbReference>
<keyword evidence="14" id="KW-1185">Reference proteome</keyword>
<evidence type="ECO:0000256" key="6">
    <source>
        <dbReference type="ARBA" id="ARBA00023157"/>
    </source>
</evidence>
<evidence type="ECO:0000256" key="3">
    <source>
        <dbReference type="ARBA" id="ARBA00022989"/>
    </source>
</evidence>
<feature type="transmembrane region" description="Helical" evidence="12">
    <location>
        <begin position="104"/>
        <end position="123"/>
    </location>
</feature>
<comment type="function">
    <text evidence="12">Receptor for angiotensin II, a vasoconstricting peptide, which acts as a key regulator of blood pressure and sodium retention by the kidney. The activated receptor in turn couples to G-alpha proteins G(q) and thus activates phospholipase C and increases the cytosolic Ca(2+) concentrations, which in turn triggers cellular responses such as stimulation of protein kinase C.</text>
</comment>
<proteinExistence type="inferred from homology"/>
<keyword evidence="3 12" id="KW-1133">Transmembrane helix</keyword>
<dbReference type="AlphaFoldDB" id="A0A6P8F292"/>
<dbReference type="CTD" id="11607"/>
<dbReference type="InterPro" id="IPR000248">
    <property type="entry name" value="ATII_rcpt"/>
</dbReference>
<feature type="transmembrane region" description="Helical" evidence="12">
    <location>
        <begin position="237"/>
        <end position="262"/>
    </location>
</feature>
<dbReference type="InterPro" id="IPR017452">
    <property type="entry name" value="GPCR_Rhodpsn_7TM"/>
</dbReference>
<feature type="domain" description="G-protein coupled receptors family 1 profile" evidence="13">
    <location>
        <begin position="44"/>
        <end position="301"/>
    </location>
</feature>
<dbReference type="PANTHER" id="PTHR10489:SF952">
    <property type="entry name" value="TYPE-2 ANGIOTENSIN II RECEPTOR"/>
    <property type="match status" value="1"/>
</dbReference>
<comment type="subcellular location">
    <subcellularLocation>
        <location evidence="12">Cell membrane</location>
        <topology evidence="12">Multi-pass membrane protein</topology>
    </subcellularLocation>
    <subcellularLocation>
        <location evidence="1">Membrane</location>
        <topology evidence="1">Multi-pass membrane protein</topology>
    </subcellularLocation>
</comment>
<dbReference type="GO" id="GO:0006955">
    <property type="term" value="P:immune response"/>
    <property type="evidence" value="ECO:0007669"/>
    <property type="project" value="TreeGrafter"/>
</dbReference>
<keyword evidence="8" id="KW-0325">Glycoprotein</keyword>
<feature type="transmembrane region" description="Helical" evidence="12">
    <location>
        <begin position="64"/>
        <end position="84"/>
    </location>
</feature>
<dbReference type="SUPFAM" id="SSF81321">
    <property type="entry name" value="Family A G protein-coupled receptor-like"/>
    <property type="match status" value="1"/>
</dbReference>
<evidence type="ECO:0000313" key="14">
    <source>
        <dbReference type="Proteomes" id="UP000515152"/>
    </source>
</evidence>
<evidence type="ECO:0000256" key="11">
    <source>
        <dbReference type="RuleBase" id="RU000688"/>
    </source>
</evidence>
<reference evidence="15" key="1">
    <citation type="submission" date="2025-08" db="UniProtKB">
        <authorList>
            <consortium name="RefSeq"/>
        </authorList>
    </citation>
    <scope>IDENTIFICATION</scope>
</reference>
<dbReference type="SMART" id="SM01381">
    <property type="entry name" value="7TM_GPCR_Srsx"/>
    <property type="match status" value="1"/>
</dbReference>
<dbReference type="GO" id="GO:0004945">
    <property type="term" value="F:angiotensin type II receptor activity"/>
    <property type="evidence" value="ECO:0007669"/>
    <property type="project" value="UniProtKB-UniRule"/>
</dbReference>
<dbReference type="PROSITE" id="PS50262">
    <property type="entry name" value="G_PROTEIN_RECEP_F1_2"/>
    <property type="match status" value="1"/>
</dbReference>
<dbReference type="PRINTS" id="PR00237">
    <property type="entry name" value="GPCRRHODOPSN"/>
</dbReference>
<feature type="transmembrane region" description="Helical" evidence="12">
    <location>
        <begin position="143"/>
        <end position="164"/>
    </location>
</feature>
<dbReference type="GO" id="GO:0007204">
    <property type="term" value="P:positive regulation of cytosolic calcium ion concentration"/>
    <property type="evidence" value="ECO:0007669"/>
    <property type="project" value="TreeGrafter"/>
</dbReference>
<dbReference type="GO" id="GO:0016493">
    <property type="term" value="F:C-C chemokine receptor activity"/>
    <property type="evidence" value="ECO:0007669"/>
    <property type="project" value="TreeGrafter"/>
</dbReference>
<keyword evidence="12" id="KW-1003">Cell membrane</keyword>
<name>A0A6P8F292_CLUHA</name>
<dbReference type="GeneID" id="105900560"/>
<keyword evidence="4 11" id="KW-0297">G-protein coupled receptor</keyword>
<dbReference type="PROSITE" id="PS00237">
    <property type="entry name" value="G_PROTEIN_RECEP_F1_1"/>
    <property type="match status" value="1"/>
</dbReference>
<feature type="transmembrane region" description="Helical" evidence="12">
    <location>
        <begin position="28"/>
        <end position="52"/>
    </location>
</feature>
<evidence type="ECO:0000256" key="2">
    <source>
        <dbReference type="ARBA" id="ARBA00022692"/>
    </source>
</evidence>
<comment type="similarity">
    <text evidence="11">Belongs to the G-protein coupled receptor 1 family.</text>
</comment>
<dbReference type="InterPro" id="IPR000190">
    <property type="entry name" value="ATII_AT1_rcpt"/>
</dbReference>
<evidence type="ECO:0000256" key="10">
    <source>
        <dbReference type="ARBA" id="ARBA00046119"/>
    </source>
</evidence>
<dbReference type="Proteomes" id="UP000515152">
    <property type="component" value="Chromosome 25"/>
</dbReference>
<evidence type="ECO:0000256" key="9">
    <source>
        <dbReference type="ARBA" id="ARBA00023224"/>
    </source>
</evidence>
<evidence type="ECO:0000256" key="7">
    <source>
        <dbReference type="ARBA" id="ARBA00023170"/>
    </source>
</evidence>
<keyword evidence="9 11" id="KW-0807">Transducer</keyword>
<evidence type="ECO:0000259" key="13">
    <source>
        <dbReference type="PROSITE" id="PS50262"/>
    </source>
</evidence>
<keyword evidence="2 11" id="KW-0812">Transmembrane</keyword>
<dbReference type="GO" id="GO:0030593">
    <property type="term" value="P:neutrophil chemotaxis"/>
    <property type="evidence" value="ECO:0007669"/>
    <property type="project" value="TreeGrafter"/>
</dbReference>
<dbReference type="InterPro" id="IPR050119">
    <property type="entry name" value="CCR1-9-like"/>
</dbReference>
<dbReference type="GO" id="GO:0019229">
    <property type="term" value="P:regulation of vasoconstriction"/>
    <property type="evidence" value="ECO:0007669"/>
    <property type="project" value="UniProtKB-UniRule"/>
</dbReference>
<keyword evidence="6" id="KW-1015">Disulfide bond</keyword>
<dbReference type="OrthoDB" id="8804420at2759"/>
<dbReference type="GO" id="GO:0001596">
    <property type="term" value="F:angiotensin type I receptor activity"/>
    <property type="evidence" value="ECO:0007669"/>
    <property type="project" value="UniProtKB-UniRule"/>
</dbReference>
<organism evidence="14 15">
    <name type="scientific">Clupea harengus</name>
    <name type="common">Atlantic herring</name>
    <dbReference type="NCBI Taxonomy" id="7950"/>
    <lineage>
        <taxon>Eukaryota</taxon>
        <taxon>Metazoa</taxon>
        <taxon>Chordata</taxon>
        <taxon>Craniata</taxon>
        <taxon>Vertebrata</taxon>
        <taxon>Euteleostomi</taxon>
        <taxon>Actinopterygii</taxon>
        <taxon>Neopterygii</taxon>
        <taxon>Teleostei</taxon>
        <taxon>Clupei</taxon>
        <taxon>Clupeiformes</taxon>
        <taxon>Clupeoidei</taxon>
        <taxon>Clupeidae</taxon>
        <taxon>Clupea</taxon>
    </lineage>
</organism>
<sequence>MENSTNGKNSNELALICNMTGTHTFISAFIPVVYSCNFVIGIVGNSMVVAVIHYYMKMKTVANIFVLNLAVSDLTFLITLPMWATVTAMGYHWPFGSFLCKATAALVSFNLYTSVFFLTALSIDRYLAIVSPVESRRYRTVRYAQMTCILVWTVSLLLSLPTALTRSTIPIKGTNITVCAIPGDESDRWLVPLSLMKSVLGFVVPLVIILTCYCLIGRALQGPKCIQGSNRCHGDEVLYMLAAAVLAFFLCWAPHQVFNLMYLLLHLNVISDCHTLDVIDTAMPFTICIAYFNTCVNPILYGFVGKNFRRSLLRLLRCAEARPVASHPSLSTKMSTLSYRASDSLLLTAGKTSSLTRNEHCGVKK</sequence>
<evidence type="ECO:0000256" key="1">
    <source>
        <dbReference type="ARBA" id="ARBA00004141"/>
    </source>
</evidence>
<gene>
    <name evidence="15" type="primary">agtr1a</name>
</gene>
<evidence type="ECO:0000256" key="12">
    <source>
        <dbReference type="RuleBase" id="RU368058"/>
    </source>
</evidence>
<accession>A0A6P8F292</accession>
<evidence type="ECO:0000256" key="4">
    <source>
        <dbReference type="ARBA" id="ARBA00023040"/>
    </source>
</evidence>
<feature type="transmembrane region" description="Helical" evidence="12">
    <location>
        <begin position="282"/>
        <end position="304"/>
    </location>
</feature>
<comment type="function">
    <text evidence="10">Receptor for angiotensin II, a vasoconstricting peptide, which acts as a key regulator of blood pressure and sodium retention by the kidney. The activated receptor in turn couples to G-alpha proteins G(q) (GNAQ, GNA11, GNA14 or GNA15) and thus activates phospholipase C and increases the cytosolic Ca(2+) concentrations, which in turn triggers cellular responses such as stimulation of protein kinase C.</text>
</comment>
<dbReference type="PANTHER" id="PTHR10489">
    <property type="entry name" value="CELL ADHESION MOLECULE"/>
    <property type="match status" value="1"/>
</dbReference>
<evidence type="ECO:0000256" key="5">
    <source>
        <dbReference type="ARBA" id="ARBA00023136"/>
    </source>
</evidence>
<protein>
    <recommendedName>
        <fullName evidence="12">Type-1 angiotensin II receptor</fullName>
    </recommendedName>
</protein>
<dbReference type="RefSeq" id="XP_031418879.1">
    <property type="nucleotide sequence ID" value="XM_031563019.2"/>
</dbReference>
<dbReference type="Pfam" id="PF00001">
    <property type="entry name" value="7tm_1"/>
    <property type="match status" value="1"/>
</dbReference>
<keyword evidence="5 12" id="KW-0472">Membrane</keyword>
<dbReference type="PRINTS" id="PR00635">
    <property type="entry name" value="ANGIOTENSN1R"/>
</dbReference>
<dbReference type="InterPro" id="IPR000276">
    <property type="entry name" value="GPCR_Rhodpsn"/>
</dbReference>
<dbReference type="PRINTS" id="PR00241">
    <property type="entry name" value="ANGIOTENSINR"/>
</dbReference>
<evidence type="ECO:0000256" key="8">
    <source>
        <dbReference type="ARBA" id="ARBA00023180"/>
    </source>
</evidence>
<evidence type="ECO:0000313" key="15">
    <source>
        <dbReference type="RefSeq" id="XP_031418879.1"/>
    </source>
</evidence>
<feature type="transmembrane region" description="Helical" evidence="12">
    <location>
        <begin position="195"/>
        <end position="216"/>
    </location>
</feature>
<keyword evidence="7 11" id="KW-0675">Receptor</keyword>
<dbReference type="GO" id="GO:0019722">
    <property type="term" value="P:calcium-mediated signaling"/>
    <property type="evidence" value="ECO:0007669"/>
    <property type="project" value="TreeGrafter"/>
</dbReference>
<dbReference type="KEGG" id="char:105900560"/>